<name>A0A9D1KQH5_9FIRM</name>
<organism evidence="10 11">
    <name type="scientific">Candidatus Ornithomonoglobus intestinigallinarum</name>
    <dbReference type="NCBI Taxonomy" id="2840894"/>
    <lineage>
        <taxon>Bacteria</taxon>
        <taxon>Bacillati</taxon>
        <taxon>Bacillota</taxon>
        <taxon>Clostridia</taxon>
        <taxon>Candidatus Ornithomonoglobus</taxon>
    </lineage>
</organism>
<evidence type="ECO:0000256" key="3">
    <source>
        <dbReference type="ARBA" id="ARBA00006263"/>
    </source>
</evidence>
<keyword evidence="4 9" id="KW-1003">Cell membrane</keyword>
<dbReference type="Pfam" id="PF03186">
    <property type="entry name" value="CobD_Cbib"/>
    <property type="match status" value="1"/>
</dbReference>
<comment type="caution">
    <text evidence="10">The sequence shown here is derived from an EMBL/GenBank/DDBJ whole genome shotgun (WGS) entry which is preliminary data.</text>
</comment>
<comment type="subcellular location">
    <subcellularLocation>
        <location evidence="1 9">Cell membrane</location>
        <topology evidence="1 9">Multi-pass membrane protein</topology>
    </subcellularLocation>
</comment>
<dbReference type="EMBL" id="DVLU01000073">
    <property type="protein sequence ID" value="HIT85710.1"/>
    <property type="molecule type" value="Genomic_DNA"/>
</dbReference>
<dbReference type="GO" id="GO:0005886">
    <property type="term" value="C:plasma membrane"/>
    <property type="evidence" value="ECO:0007669"/>
    <property type="project" value="UniProtKB-SubCell"/>
</dbReference>
<reference evidence="10" key="1">
    <citation type="submission" date="2020-10" db="EMBL/GenBank/DDBJ databases">
        <authorList>
            <person name="Gilroy R."/>
        </authorList>
    </citation>
    <scope>NUCLEOTIDE SEQUENCE</scope>
    <source>
        <strain evidence="10">CHK181-108</strain>
    </source>
</reference>
<dbReference type="HAMAP" id="MF_00024">
    <property type="entry name" value="CobD_CbiB"/>
    <property type="match status" value="1"/>
</dbReference>
<evidence type="ECO:0000313" key="11">
    <source>
        <dbReference type="Proteomes" id="UP000824165"/>
    </source>
</evidence>
<dbReference type="PANTHER" id="PTHR34308">
    <property type="entry name" value="COBALAMIN BIOSYNTHESIS PROTEIN CBIB"/>
    <property type="match status" value="1"/>
</dbReference>
<evidence type="ECO:0000256" key="2">
    <source>
        <dbReference type="ARBA" id="ARBA00004953"/>
    </source>
</evidence>
<dbReference type="GO" id="GO:0015420">
    <property type="term" value="F:ABC-type vitamin B12 transporter activity"/>
    <property type="evidence" value="ECO:0007669"/>
    <property type="project" value="UniProtKB-UniRule"/>
</dbReference>
<comment type="pathway">
    <text evidence="2 9">Cofactor biosynthesis; adenosylcobalamin biosynthesis.</text>
</comment>
<dbReference type="NCBIfam" id="TIGR00380">
    <property type="entry name" value="cobal_cbiB"/>
    <property type="match status" value="1"/>
</dbReference>
<feature type="transmembrane region" description="Helical" evidence="9">
    <location>
        <begin position="165"/>
        <end position="182"/>
    </location>
</feature>
<feature type="transmembrane region" description="Helical" evidence="9">
    <location>
        <begin position="301"/>
        <end position="321"/>
    </location>
</feature>
<proteinExistence type="inferred from homology"/>
<keyword evidence="5 9" id="KW-0169">Cobalamin biosynthesis</keyword>
<evidence type="ECO:0000313" key="10">
    <source>
        <dbReference type="EMBL" id="HIT85710.1"/>
    </source>
</evidence>
<comment type="function">
    <text evidence="9">Converts cobyric acid to cobinamide by the addition of aminopropanol on the F carboxylic group.</text>
</comment>
<keyword evidence="8 9" id="KW-0472">Membrane</keyword>
<evidence type="ECO:0000256" key="6">
    <source>
        <dbReference type="ARBA" id="ARBA00022692"/>
    </source>
</evidence>
<feature type="transmembrane region" description="Helical" evidence="9">
    <location>
        <begin position="83"/>
        <end position="103"/>
    </location>
</feature>
<feature type="transmembrane region" description="Helical" evidence="9">
    <location>
        <begin position="56"/>
        <end position="77"/>
    </location>
</feature>
<accession>A0A9D1KQH5</accession>
<evidence type="ECO:0000256" key="7">
    <source>
        <dbReference type="ARBA" id="ARBA00022989"/>
    </source>
</evidence>
<dbReference type="AlphaFoldDB" id="A0A9D1KQH5"/>
<reference evidence="10" key="2">
    <citation type="journal article" date="2021" name="PeerJ">
        <title>Extensive microbial diversity within the chicken gut microbiome revealed by metagenomics and culture.</title>
        <authorList>
            <person name="Gilroy R."/>
            <person name="Ravi A."/>
            <person name="Getino M."/>
            <person name="Pursley I."/>
            <person name="Horton D.L."/>
            <person name="Alikhan N.F."/>
            <person name="Baker D."/>
            <person name="Gharbi K."/>
            <person name="Hall N."/>
            <person name="Watson M."/>
            <person name="Adriaenssens E.M."/>
            <person name="Foster-Nyarko E."/>
            <person name="Jarju S."/>
            <person name="Secka A."/>
            <person name="Antonio M."/>
            <person name="Oren A."/>
            <person name="Chaudhuri R.R."/>
            <person name="La Ragione R."/>
            <person name="Hildebrand F."/>
            <person name="Pallen M.J."/>
        </authorList>
    </citation>
    <scope>NUCLEOTIDE SEQUENCE</scope>
    <source>
        <strain evidence="10">CHK181-108</strain>
    </source>
</reference>
<evidence type="ECO:0000256" key="9">
    <source>
        <dbReference type="HAMAP-Rule" id="MF_00024"/>
    </source>
</evidence>
<sequence length="324" mass="35509">MAVIYHALGLLIGFFADRLFGEINSPLHPICLIGRLISAAENTLRRVFPKTARGERLGGAALAVIVCAAAAAVPIFITVTAYLVFPPALIFTEAVFSYFVTAARSLHDESMKVYYPLINGDTKAARQAVSMIVGRDTEPLDAQGIIRAAVETVAENTSDGVTAPMLWCALFGGAGGFFYKAVNTMDSMVGYKNERYVNFGRAAARLDDFVNFIPSRICALLMICASFICGFDGKAAYKIWRRDRKKHKSPNAAQTESVCAGALGIRLAGDAYYFGRLYKKEYIGDGLRGVEAEDIKRANTLMYTVSYFTLLLCLLICLLIWRLL</sequence>
<gene>
    <name evidence="9 10" type="primary">cobD</name>
    <name evidence="10" type="ORF">IAA60_07390</name>
</gene>
<evidence type="ECO:0000256" key="5">
    <source>
        <dbReference type="ARBA" id="ARBA00022573"/>
    </source>
</evidence>
<dbReference type="GO" id="GO:0048472">
    <property type="term" value="F:threonine-phosphate decarboxylase activity"/>
    <property type="evidence" value="ECO:0007669"/>
    <property type="project" value="InterPro"/>
</dbReference>
<protein>
    <recommendedName>
        <fullName evidence="9">Cobalamin biosynthesis protein CobD</fullName>
    </recommendedName>
</protein>
<dbReference type="InterPro" id="IPR004485">
    <property type="entry name" value="Cobalamin_biosynth_CobD/CbiB"/>
</dbReference>
<evidence type="ECO:0000256" key="1">
    <source>
        <dbReference type="ARBA" id="ARBA00004651"/>
    </source>
</evidence>
<evidence type="ECO:0000256" key="4">
    <source>
        <dbReference type="ARBA" id="ARBA00022475"/>
    </source>
</evidence>
<evidence type="ECO:0000256" key="8">
    <source>
        <dbReference type="ARBA" id="ARBA00023136"/>
    </source>
</evidence>
<keyword evidence="7 9" id="KW-1133">Transmembrane helix</keyword>
<dbReference type="Proteomes" id="UP000824165">
    <property type="component" value="Unassembled WGS sequence"/>
</dbReference>
<dbReference type="GO" id="GO:0009236">
    <property type="term" value="P:cobalamin biosynthetic process"/>
    <property type="evidence" value="ECO:0007669"/>
    <property type="project" value="UniProtKB-UniRule"/>
</dbReference>
<comment type="similarity">
    <text evidence="3 9">Belongs to the CobD/CbiB family.</text>
</comment>
<keyword evidence="6 9" id="KW-0812">Transmembrane</keyword>
<dbReference type="PANTHER" id="PTHR34308:SF1">
    <property type="entry name" value="COBALAMIN BIOSYNTHESIS PROTEIN CBIB"/>
    <property type="match status" value="1"/>
</dbReference>
<feature type="transmembrane region" description="Helical" evidence="9">
    <location>
        <begin position="213"/>
        <end position="237"/>
    </location>
</feature>